<comment type="caution">
    <text evidence="2">The sequence shown here is derived from an EMBL/GenBank/DDBJ whole genome shotgun (WGS) entry which is preliminary data.</text>
</comment>
<dbReference type="Proteomes" id="UP001576774">
    <property type="component" value="Unassembled WGS sequence"/>
</dbReference>
<name>A0ABV4X2B6_9CYAN</name>
<evidence type="ECO:0000256" key="1">
    <source>
        <dbReference type="SAM" id="Coils"/>
    </source>
</evidence>
<dbReference type="SUPFAM" id="SSF143100">
    <property type="entry name" value="TTHA1013/TTHA0281-like"/>
    <property type="match status" value="1"/>
</dbReference>
<gene>
    <name evidence="2" type="ORF">ACE1CC_06175</name>
</gene>
<dbReference type="EMBL" id="JBHFNQ010000052">
    <property type="protein sequence ID" value="MFB2876461.1"/>
    <property type="molecule type" value="Genomic_DNA"/>
</dbReference>
<feature type="coiled-coil region" evidence="1">
    <location>
        <begin position="37"/>
        <end position="64"/>
    </location>
</feature>
<evidence type="ECO:0008006" key="4">
    <source>
        <dbReference type="Google" id="ProtNLM"/>
    </source>
</evidence>
<reference evidence="2 3" key="1">
    <citation type="submission" date="2024-09" db="EMBL/GenBank/DDBJ databases">
        <title>Floridaenema gen nov. (Aerosakkonemataceae, Aerosakkonematales ord. nov., Cyanobacteria) from benthic tropical and subtropical fresh waters, with the description of four new species.</title>
        <authorList>
            <person name="Moretto J.A."/>
            <person name="Berthold D.E."/>
            <person name="Lefler F.W."/>
            <person name="Huang I.-S."/>
            <person name="Laughinghouse H. IV."/>
        </authorList>
    </citation>
    <scope>NUCLEOTIDE SEQUENCE [LARGE SCALE GENOMIC DNA]</scope>
    <source>
        <strain evidence="2 3">BLCC-F46</strain>
    </source>
</reference>
<keyword evidence="1" id="KW-0175">Coiled coil</keyword>
<dbReference type="InterPro" id="IPR035069">
    <property type="entry name" value="TTHA1013/TTHA0281-like"/>
</dbReference>
<accession>A0ABV4X2B6</accession>
<keyword evidence="3" id="KW-1185">Reference proteome</keyword>
<proteinExistence type="predicted"/>
<dbReference type="RefSeq" id="WP_413269596.1">
    <property type="nucleotide sequence ID" value="NZ_JBHFNQ010000052.1"/>
</dbReference>
<sequence length="207" mass="23625">MPRSISYQEELIESIKDPTQAAAYIEACLEETDPEVLRLALKDIVEAHQRMNQLSEKAKLLYDKFDKMLSENKGEEIYCLSDLLDVLGFHLAVKVKSDDEEIVTQTDYKNTESLRKKSQVRNKLNYSVIIEEIKVGLYSATVWGLPDCKATGATREEAIKNARQLLIARLEKAEIVSLEVELPKPEHPWMKFAGMFKDDPDFDEVSA</sequence>
<protein>
    <recommendedName>
        <fullName evidence="4">Type II toxin-antitoxin system HicB family antitoxin</fullName>
    </recommendedName>
</protein>
<dbReference type="Gene3D" id="3.30.160.250">
    <property type="match status" value="1"/>
</dbReference>
<evidence type="ECO:0000313" key="3">
    <source>
        <dbReference type="Proteomes" id="UP001576774"/>
    </source>
</evidence>
<organism evidence="2 3">
    <name type="scientific">Floridaenema aerugineum BLCC-F46</name>
    <dbReference type="NCBI Taxonomy" id="3153654"/>
    <lineage>
        <taxon>Bacteria</taxon>
        <taxon>Bacillati</taxon>
        <taxon>Cyanobacteriota</taxon>
        <taxon>Cyanophyceae</taxon>
        <taxon>Oscillatoriophycideae</taxon>
        <taxon>Aerosakkonematales</taxon>
        <taxon>Aerosakkonemataceae</taxon>
        <taxon>Floridanema</taxon>
        <taxon>Floridanema aerugineum</taxon>
    </lineage>
</organism>
<evidence type="ECO:0000313" key="2">
    <source>
        <dbReference type="EMBL" id="MFB2876461.1"/>
    </source>
</evidence>